<evidence type="ECO:0000313" key="3">
    <source>
        <dbReference type="Proteomes" id="UP000054226"/>
    </source>
</evidence>
<dbReference type="EMBL" id="AOHO01000075">
    <property type="protein sequence ID" value="EME52382.1"/>
    <property type="molecule type" value="Genomic_DNA"/>
</dbReference>
<accession>M2YBY1</accession>
<name>M2YBY1_9PSEU</name>
<dbReference type="RefSeq" id="WP_007034355.1">
    <property type="nucleotide sequence ID" value="NZ_AOHO01000075.1"/>
</dbReference>
<gene>
    <name evidence="2" type="ORF">H074_32784</name>
</gene>
<keyword evidence="3" id="KW-1185">Reference proteome</keyword>
<evidence type="ECO:0000256" key="1">
    <source>
        <dbReference type="SAM" id="MobiDB-lite"/>
    </source>
</evidence>
<feature type="region of interest" description="Disordered" evidence="1">
    <location>
        <begin position="47"/>
        <end position="69"/>
    </location>
</feature>
<protein>
    <submittedName>
        <fullName evidence="2">Uncharacterized protein</fullName>
    </submittedName>
</protein>
<sequence length="69" mass="7625">MTAPAEPLALPWHRRACLVHWLGNHYGAEGEDVDRLIQRAATRPCRVPLGPPPGYTAASPDRTEIAQIR</sequence>
<proteinExistence type="predicted"/>
<reference evidence="2 3" key="1">
    <citation type="journal article" date="2013" name="Genome Announc.">
        <title>Draft Genome Sequence of Amycolatopsis decaplanina Strain DSM 44594T.</title>
        <authorList>
            <person name="Kaur N."/>
            <person name="Kumar S."/>
            <person name="Bala M."/>
            <person name="Raghava G.P."/>
            <person name="Mayilraj S."/>
        </authorList>
    </citation>
    <scope>NUCLEOTIDE SEQUENCE [LARGE SCALE GENOMIC DNA]</scope>
    <source>
        <strain evidence="2 3">DSM 44594</strain>
    </source>
</reference>
<dbReference type="AlphaFoldDB" id="M2YBY1"/>
<organism evidence="2 3">
    <name type="scientific">Amycolatopsis decaplanina DSM 44594</name>
    <dbReference type="NCBI Taxonomy" id="1284240"/>
    <lineage>
        <taxon>Bacteria</taxon>
        <taxon>Bacillati</taxon>
        <taxon>Actinomycetota</taxon>
        <taxon>Actinomycetes</taxon>
        <taxon>Pseudonocardiales</taxon>
        <taxon>Pseudonocardiaceae</taxon>
        <taxon>Amycolatopsis</taxon>
    </lineage>
</organism>
<dbReference type="Proteomes" id="UP000054226">
    <property type="component" value="Unassembled WGS sequence"/>
</dbReference>
<dbReference type="PATRIC" id="fig|1284240.4.peg.6683"/>
<evidence type="ECO:0000313" key="2">
    <source>
        <dbReference type="EMBL" id="EME52382.1"/>
    </source>
</evidence>
<comment type="caution">
    <text evidence="2">The sequence shown here is derived from an EMBL/GenBank/DDBJ whole genome shotgun (WGS) entry which is preliminary data.</text>
</comment>